<dbReference type="PROSITE" id="PS00216">
    <property type="entry name" value="SUGAR_TRANSPORT_1"/>
    <property type="match status" value="1"/>
</dbReference>
<feature type="transmembrane region" description="Helical" evidence="7">
    <location>
        <begin position="207"/>
        <end position="228"/>
    </location>
</feature>
<evidence type="ECO:0000256" key="2">
    <source>
        <dbReference type="ARBA" id="ARBA00022448"/>
    </source>
</evidence>
<feature type="transmembrane region" description="Helical" evidence="7">
    <location>
        <begin position="412"/>
        <end position="435"/>
    </location>
</feature>
<name>A0AAV9Q8F9_9PEZI</name>
<dbReference type="Proteomes" id="UP001345827">
    <property type="component" value="Unassembled WGS sequence"/>
</dbReference>
<evidence type="ECO:0000256" key="4">
    <source>
        <dbReference type="ARBA" id="ARBA00022989"/>
    </source>
</evidence>
<feature type="transmembrane region" description="Helical" evidence="7">
    <location>
        <begin position="116"/>
        <end position="135"/>
    </location>
</feature>
<sequence>MAEEKMRPGTNVGPSHVEEAIPVDLVDPHRAALEYNPEHAETPSLSTILAVISLALSYICPISCGFALVTGILVRVGTELGDTDNKITWLVGGWSIASSVSFSVAGNLSDVFGRRWTIVCGQLFNIAGSAVAATAHSVEQIIVGSTLLGFGCGIVFVSYAGISEMLPNKWRGTGLALTEAAINFPFGIANVLIATLLAVYTKQGWRWCYYLGLIFGVISLVGTLLTYFPPSRPQYDYETTRWQEFKQLDFLGLFLYTTGLTTFLVGLTWAGQPGHPWKSVSVIAPIIVGFVTLMACFAYDFTLATRPLFPLPVFKQVREFTVLLGIVFVAGMIFYSMSALLPQGSLYTFTSNPWEIGYIALPNGVMQFVFGAVATAFMGKIKRLKAQMLVALVIQTIFTGCLAAVVEQHKIAWAALQAFSVGPFALVVLACYVTAGLNIPLKYLGLATGLIGTFRSMGGSVGNAIFNAILQGVISKDLGPAIANAALTQGFDAQYLDLLIPATIQTAVGIPHAFDAIPGGIQPAVEAAALRAFRQVYGKAFRMVFFATIPFGVMAIVLACVMRDSSIYLTNHTAVHMEREGIFDNTGPSNKVGKMTHTHTGPGLVKATAKDEEGASHHAESR</sequence>
<dbReference type="EMBL" id="JAXLQG010000006">
    <property type="protein sequence ID" value="KAK5538441.1"/>
    <property type="molecule type" value="Genomic_DNA"/>
</dbReference>
<evidence type="ECO:0000256" key="5">
    <source>
        <dbReference type="ARBA" id="ARBA00023136"/>
    </source>
</evidence>
<dbReference type="Gene3D" id="1.20.1250.20">
    <property type="entry name" value="MFS general substrate transporter like domains"/>
    <property type="match status" value="1"/>
</dbReference>
<evidence type="ECO:0000256" key="3">
    <source>
        <dbReference type="ARBA" id="ARBA00022692"/>
    </source>
</evidence>
<dbReference type="AlphaFoldDB" id="A0AAV9Q8F9"/>
<comment type="subcellular location">
    <subcellularLocation>
        <location evidence="1">Membrane</location>
        <topology evidence="1">Multi-pass membrane protein</topology>
    </subcellularLocation>
</comment>
<evidence type="ECO:0000256" key="7">
    <source>
        <dbReference type="SAM" id="Phobius"/>
    </source>
</evidence>
<dbReference type="PROSITE" id="PS50850">
    <property type="entry name" value="MFS"/>
    <property type="match status" value="1"/>
</dbReference>
<feature type="transmembrane region" description="Helical" evidence="7">
    <location>
        <begin position="248"/>
        <end position="270"/>
    </location>
</feature>
<feature type="domain" description="Major facilitator superfamily (MFS) profile" evidence="8">
    <location>
        <begin position="49"/>
        <end position="567"/>
    </location>
</feature>
<dbReference type="GO" id="GO:0005886">
    <property type="term" value="C:plasma membrane"/>
    <property type="evidence" value="ECO:0007669"/>
    <property type="project" value="TreeGrafter"/>
</dbReference>
<dbReference type="InterPro" id="IPR010573">
    <property type="entry name" value="MFS_Str1/Tri12-like"/>
</dbReference>
<evidence type="ECO:0000259" key="8">
    <source>
        <dbReference type="PROSITE" id="PS50850"/>
    </source>
</evidence>
<dbReference type="SUPFAM" id="SSF103473">
    <property type="entry name" value="MFS general substrate transporter"/>
    <property type="match status" value="1"/>
</dbReference>
<feature type="region of interest" description="Disordered" evidence="6">
    <location>
        <begin position="599"/>
        <end position="622"/>
    </location>
</feature>
<evidence type="ECO:0000313" key="9">
    <source>
        <dbReference type="EMBL" id="KAK5538441.1"/>
    </source>
</evidence>
<accession>A0AAV9Q8F9</accession>
<protein>
    <recommendedName>
        <fullName evidence="8">Major facilitator superfamily (MFS) profile domain-containing protein</fullName>
    </recommendedName>
</protein>
<evidence type="ECO:0000313" key="10">
    <source>
        <dbReference type="Proteomes" id="UP001345827"/>
    </source>
</evidence>
<dbReference type="InterPro" id="IPR005829">
    <property type="entry name" value="Sugar_transporter_CS"/>
</dbReference>
<gene>
    <name evidence="9" type="ORF">LTR25_003983</name>
</gene>
<keyword evidence="3 7" id="KW-0812">Transmembrane</keyword>
<feature type="compositionally biased region" description="Basic and acidic residues" evidence="6">
    <location>
        <begin position="608"/>
        <end position="622"/>
    </location>
</feature>
<feature type="transmembrane region" description="Helical" evidence="7">
    <location>
        <begin position="282"/>
        <end position="299"/>
    </location>
</feature>
<feature type="transmembrane region" description="Helical" evidence="7">
    <location>
        <begin position="320"/>
        <end position="341"/>
    </location>
</feature>
<feature type="transmembrane region" description="Helical" evidence="7">
    <location>
        <begin position="141"/>
        <end position="162"/>
    </location>
</feature>
<feature type="transmembrane region" description="Helical" evidence="7">
    <location>
        <begin position="48"/>
        <end position="74"/>
    </location>
</feature>
<feature type="transmembrane region" description="Helical" evidence="7">
    <location>
        <begin position="356"/>
        <end position="377"/>
    </location>
</feature>
<dbReference type="PANTHER" id="PTHR23501">
    <property type="entry name" value="MAJOR FACILITATOR SUPERFAMILY"/>
    <property type="match status" value="1"/>
</dbReference>
<dbReference type="Pfam" id="PF06609">
    <property type="entry name" value="TRI12"/>
    <property type="match status" value="1"/>
</dbReference>
<feature type="transmembrane region" description="Helical" evidence="7">
    <location>
        <begin position="174"/>
        <end position="201"/>
    </location>
</feature>
<dbReference type="GO" id="GO:0022857">
    <property type="term" value="F:transmembrane transporter activity"/>
    <property type="evidence" value="ECO:0007669"/>
    <property type="project" value="InterPro"/>
</dbReference>
<feature type="transmembrane region" description="Helical" evidence="7">
    <location>
        <begin position="389"/>
        <end position="406"/>
    </location>
</feature>
<keyword evidence="4 7" id="KW-1133">Transmembrane helix</keyword>
<keyword evidence="2" id="KW-0813">Transport</keyword>
<proteinExistence type="predicted"/>
<feature type="transmembrane region" description="Helical" evidence="7">
    <location>
        <begin position="540"/>
        <end position="559"/>
    </location>
</feature>
<organism evidence="9 10">
    <name type="scientific">Vermiconidia calcicola</name>
    <dbReference type="NCBI Taxonomy" id="1690605"/>
    <lineage>
        <taxon>Eukaryota</taxon>
        <taxon>Fungi</taxon>
        <taxon>Dikarya</taxon>
        <taxon>Ascomycota</taxon>
        <taxon>Pezizomycotina</taxon>
        <taxon>Dothideomycetes</taxon>
        <taxon>Dothideomycetidae</taxon>
        <taxon>Mycosphaerellales</taxon>
        <taxon>Extremaceae</taxon>
        <taxon>Vermiconidia</taxon>
    </lineage>
</organism>
<dbReference type="InterPro" id="IPR020846">
    <property type="entry name" value="MFS_dom"/>
</dbReference>
<dbReference type="PANTHER" id="PTHR23501:SF109">
    <property type="entry name" value="MAJOR FACILITATOR SUPERFAMILY (MFS) PROFILE DOMAIN-CONTAINING PROTEIN-RELATED"/>
    <property type="match status" value="1"/>
</dbReference>
<keyword evidence="10" id="KW-1185">Reference proteome</keyword>
<dbReference type="InterPro" id="IPR036259">
    <property type="entry name" value="MFS_trans_sf"/>
</dbReference>
<comment type="caution">
    <text evidence="9">The sequence shown here is derived from an EMBL/GenBank/DDBJ whole genome shotgun (WGS) entry which is preliminary data.</text>
</comment>
<evidence type="ECO:0000256" key="1">
    <source>
        <dbReference type="ARBA" id="ARBA00004141"/>
    </source>
</evidence>
<reference evidence="9 10" key="1">
    <citation type="submission" date="2023-06" db="EMBL/GenBank/DDBJ databases">
        <title>Black Yeasts Isolated from many extreme environments.</title>
        <authorList>
            <person name="Coleine C."/>
            <person name="Stajich J.E."/>
            <person name="Selbmann L."/>
        </authorList>
    </citation>
    <scope>NUCLEOTIDE SEQUENCE [LARGE SCALE GENOMIC DNA]</scope>
    <source>
        <strain evidence="9 10">CCFEE 5887</strain>
    </source>
</reference>
<keyword evidence="5 7" id="KW-0472">Membrane</keyword>
<feature type="transmembrane region" description="Helical" evidence="7">
    <location>
        <begin position="86"/>
        <end position="104"/>
    </location>
</feature>
<evidence type="ECO:0000256" key="6">
    <source>
        <dbReference type="SAM" id="MobiDB-lite"/>
    </source>
</evidence>